<evidence type="ECO:0000256" key="7">
    <source>
        <dbReference type="SAM" id="MobiDB-lite"/>
    </source>
</evidence>
<dbReference type="InterPro" id="IPR047086">
    <property type="entry name" value="SF1-HH_sf"/>
</dbReference>
<dbReference type="OrthoDB" id="6777263at2759"/>
<comment type="subcellular location">
    <subcellularLocation>
        <location evidence="6">Nucleus</location>
    </subcellularLocation>
</comment>
<dbReference type="PANTHER" id="PTHR11208:SF45">
    <property type="entry name" value="SPLICING FACTOR 1"/>
    <property type="match status" value="1"/>
</dbReference>
<keyword evidence="3 6" id="KW-0862">Zinc</keyword>
<dbReference type="InterPro" id="IPR036612">
    <property type="entry name" value="KH_dom_type_1_sf"/>
</dbReference>
<evidence type="ECO:0000256" key="3">
    <source>
        <dbReference type="ARBA" id="ARBA00022833"/>
    </source>
</evidence>
<dbReference type="KEGG" id="kmx:KLMA_40093"/>
<keyword evidence="2 6" id="KW-0863">Zinc-finger</keyword>
<keyword evidence="6" id="KW-0747">Spliceosome</keyword>
<dbReference type="Gene3D" id="3.30.1370.10">
    <property type="entry name" value="K Homology domain, type 1"/>
    <property type="match status" value="1"/>
</dbReference>
<dbReference type="GO" id="GO:0005681">
    <property type="term" value="C:spliceosomal complex"/>
    <property type="evidence" value="ECO:0007669"/>
    <property type="project" value="UniProtKB-KW"/>
</dbReference>
<evidence type="ECO:0000256" key="6">
    <source>
        <dbReference type="RuleBase" id="RU367126"/>
    </source>
</evidence>
<feature type="region of interest" description="Disordered" evidence="7">
    <location>
        <begin position="259"/>
        <end position="461"/>
    </location>
</feature>
<dbReference type="AlphaFoldDB" id="W0T903"/>
<comment type="function">
    <text evidence="6">Necessary for the splicing of pre-mRNA. Has a role in the recognition of the branch site (5'-UACUAAC-3'), the pyrimidine tract and the 3'-splice site at the 3'-end of introns.</text>
</comment>
<organism evidence="9 10">
    <name type="scientific">Kluyveromyces marxianus (strain DMKU3-1042 / BCC 29191 / NBRC 104275)</name>
    <name type="common">Yeast</name>
    <name type="synonym">Candida kefyr</name>
    <dbReference type="NCBI Taxonomy" id="1003335"/>
    <lineage>
        <taxon>Eukaryota</taxon>
        <taxon>Fungi</taxon>
        <taxon>Dikarya</taxon>
        <taxon>Ascomycota</taxon>
        <taxon>Saccharomycotina</taxon>
        <taxon>Saccharomycetes</taxon>
        <taxon>Saccharomycetales</taxon>
        <taxon>Saccharomycetaceae</taxon>
        <taxon>Kluyveromyces</taxon>
    </lineage>
</organism>
<feature type="domain" description="K Homology" evidence="8">
    <location>
        <begin position="125"/>
        <end position="222"/>
    </location>
</feature>
<evidence type="ECO:0000256" key="4">
    <source>
        <dbReference type="ARBA" id="ARBA00022884"/>
    </source>
</evidence>
<keyword evidence="6" id="KW-0539">Nucleus</keyword>
<dbReference type="SMART" id="SM00322">
    <property type="entry name" value="KH"/>
    <property type="match status" value="1"/>
</dbReference>
<dbReference type="Pfam" id="PF22675">
    <property type="entry name" value="KH-I_KHDC4-BBP"/>
    <property type="match status" value="1"/>
</dbReference>
<keyword evidence="1 6" id="KW-0479">Metal-binding</keyword>
<dbReference type="Gene3D" id="6.10.140.1790">
    <property type="match status" value="1"/>
</dbReference>
<dbReference type="InterPro" id="IPR032570">
    <property type="entry name" value="SF1-HH"/>
</dbReference>
<dbReference type="GO" id="GO:0003729">
    <property type="term" value="F:mRNA binding"/>
    <property type="evidence" value="ECO:0007669"/>
    <property type="project" value="TreeGrafter"/>
</dbReference>
<evidence type="ECO:0000313" key="9">
    <source>
        <dbReference type="EMBL" id="BAO40117.1"/>
    </source>
</evidence>
<sequence>MESGNSDSKYDALWGTKVQNNEKLLQNRLPTVINGFLAPEHETAYQVMYRIAEITSNLRMNNLTPPSGRMRSPSPPPVYDSRGRRTNTREQRYKRKLEEERHRLVEIALKMIPHFVAPEDYRRPTKFQDKYYIPTEDYPDINFVGLLLGPRGNTLKKLQQESGCKISIRGRGSVRSGKATTDLPKGAADMNEPLHCIIIADTEEKIPLGIKACESIVVKAITSPEGQNDLKRGQLRELAVLNGTLREDNYVQTFGRKRLGTDVPSDTAKRFKRAESGIPDPSRLPVSKSPSRASSVSTVDSQSHTVGQGRTASPAPASPAVQLDSTPFAANTPPGITPTPATPGLSAPGMQAPGMQAPGMQAPGMQAPGMQAPGMQAPGMSAPGMSAPGMSAPGMSAPGMSAPGMSAPGMSAPGMSAPGMSAPGLSAPGTQPPRLQPPGMQAPSTTSSTNSNSINPTQESQ</sequence>
<evidence type="ECO:0000256" key="5">
    <source>
        <dbReference type="PROSITE-ProRule" id="PRU00117"/>
    </source>
</evidence>
<dbReference type="SUPFAM" id="SSF54791">
    <property type="entry name" value="Eukaryotic type KH-domain (KH-domain type I)"/>
    <property type="match status" value="1"/>
</dbReference>
<proteinExistence type="inferred from homology"/>
<dbReference type="PROSITE" id="PS50084">
    <property type="entry name" value="KH_TYPE_1"/>
    <property type="match status" value="1"/>
</dbReference>
<dbReference type="InterPro" id="IPR055256">
    <property type="entry name" value="KH_1_KHDC4/BBP-like"/>
</dbReference>
<accession>W0T903</accession>
<feature type="region of interest" description="Disordered" evidence="7">
    <location>
        <begin position="60"/>
        <end position="89"/>
    </location>
</feature>
<feature type="compositionally biased region" description="Low complexity" evidence="7">
    <location>
        <begin position="286"/>
        <end position="303"/>
    </location>
</feature>
<dbReference type="RefSeq" id="XP_022675944.1">
    <property type="nucleotide sequence ID" value="XM_022819372.1"/>
</dbReference>
<dbReference type="Proteomes" id="UP000065495">
    <property type="component" value="Chromosome 4"/>
</dbReference>
<protein>
    <recommendedName>
        <fullName evidence="6">Branchpoint-bridging protein</fullName>
    </recommendedName>
</protein>
<evidence type="ECO:0000259" key="8">
    <source>
        <dbReference type="SMART" id="SM00322"/>
    </source>
</evidence>
<keyword evidence="4 5" id="KW-0694">RNA-binding</keyword>
<evidence type="ECO:0000256" key="2">
    <source>
        <dbReference type="ARBA" id="ARBA00022771"/>
    </source>
</evidence>
<keyword evidence="6" id="KW-0508">mRNA splicing</keyword>
<comment type="similarity">
    <text evidence="6">Belongs to the BBP/SF1 family.</text>
</comment>
<dbReference type="GO" id="GO:0045131">
    <property type="term" value="F:pre-mRNA branch point binding"/>
    <property type="evidence" value="ECO:0007669"/>
    <property type="project" value="UniProtKB-UniRule"/>
</dbReference>
<keyword evidence="6" id="KW-0507">mRNA processing</keyword>
<dbReference type="GO" id="GO:0008270">
    <property type="term" value="F:zinc ion binding"/>
    <property type="evidence" value="ECO:0007669"/>
    <property type="project" value="UniProtKB-UniRule"/>
</dbReference>
<dbReference type="InterPro" id="IPR004087">
    <property type="entry name" value="KH_dom"/>
</dbReference>
<dbReference type="GO" id="GO:0000398">
    <property type="term" value="P:mRNA splicing, via spliceosome"/>
    <property type="evidence" value="ECO:0007669"/>
    <property type="project" value="UniProtKB-UniRule"/>
</dbReference>
<dbReference type="GO" id="GO:0048024">
    <property type="term" value="P:regulation of mRNA splicing, via spliceosome"/>
    <property type="evidence" value="ECO:0007669"/>
    <property type="project" value="TreeGrafter"/>
</dbReference>
<dbReference type="CDD" id="cd02395">
    <property type="entry name" value="KH-I_BBP"/>
    <property type="match status" value="1"/>
</dbReference>
<dbReference type="PANTHER" id="PTHR11208">
    <property type="entry name" value="RNA-BINDING PROTEIN RELATED"/>
    <property type="match status" value="1"/>
</dbReference>
<evidence type="ECO:0000256" key="1">
    <source>
        <dbReference type="ARBA" id="ARBA00022723"/>
    </source>
</evidence>
<name>W0T903_KLUMD</name>
<dbReference type="EMBL" id="AP012216">
    <property type="protein sequence ID" value="BAO40117.1"/>
    <property type="molecule type" value="Genomic_DNA"/>
</dbReference>
<evidence type="ECO:0000313" key="10">
    <source>
        <dbReference type="Proteomes" id="UP000065495"/>
    </source>
</evidence>
<feature type="compositionally biased region" description="Low complexity" evidence="7">
    <location>
        <begin position="444"/>
        <end position="455"/>
    </location>
</feature>
<reference evidence="9 10" key="1">
    <citation type="journal article" date="2015" name="Biotechnol. Biofuels">
        <title>Genetic basis of the highly efficient yeast Kluyveromyces marxianus: complete genome sequence and transcriptome analyses.</title>
        <authorList>
            <person name="Lertwattanasakul N."/>
            <person name="Kosaka T."/>
            <person name="Hosoyama A."/>
            <person name="Suzuki Y."/>
            <person name="Rodrussamee N."/>
            <person name="Matsutani M."/>
            <person name="Murata M."/>
            <person name="Fujimoto N."/>
            <person name="Suprayogi"/>
            <person name="Tsuchikane K."/>
            <person name="Limtong S."/>
            <person name="Fujita N."/>
            <person name="Yamada M."/>
        </authorList>
    </citation>
    <scope>NUCLEOTIDE SEQUENCE [LARGE SCALE GENOMIC DNA]</scope>
    <source>
        <strain evidence="10">DMKU3-1042 / BCC 29191 / NBRC 104275</strain>
    </source>
</reference>
<dbReference type="Pfam" id="PF16275">
    <property type="entry name" value="SF1-HH"/>
    <property type="match status" value="1"/>
</dbReference>
<dbReference type="GeneID" id="34716086"/>
<dbReference type="VEuPathDB" id="FungiDB:KLMA_40093"/>
<dbReference type="InterPro" id="IPR045071">
    <property type="entry name" value="BBP-like"/>
</dbReference>
<gene>
    <name evidence="9" type="primary">BBP</name>
    <name evidence="9" type="ORF">KLMA_40093</name>
</gene>